<dbReference type="PANTHER" id="PTHR35535">
    <property type="entry name" value="HEAT SHOCK PROTEIN HSLJ"/>
    <property type="match status" value="1"/>
</dbReference>
<dbReference type="Proteomes" id="UP000198535">
    <property type="component" value="Unassembled WGS sequence"/>
</dbReference>
<evidence type="ECO:0000259" key="1">
    <source>
        <dbReference type="Pfam" id="PF03724"/>
    </source>
</evidence>
<reference evidence="3" key="1">
    <citation type="submission" date="2016-10" db="EMBL/GenBank/DDBJ databases">
        <authorList>
            <person name="Varghese N."/>
            <person name="Submissions S."/>
        </authorList>
    </citation>
    <scope>NUCLEOTIDE SEQUENCE [LARGE SCALE GENOMIC DNA]</scope>
    <source>
        <strain evidence="3">Mob M</strain>
    </source>
</reference>
<dbReference type="PROSITE" id="PS51257">
    <property type="entry name" value="PROKAR_LIPOPROTEIN"/>
    <property type="match status" value="1"/>
</dbReference>
<dbReference type="AlphaFoldDB" id="A0A1I4PUX7"/>
<dbReference type="InterPro" id="IPR038670">
    <property type="entry name" value="HslJ-like_sf"/>
</dbReference>
<dbReference type="STRING" id="487685.SAMN04488696_0916"/>
<organism evidence="2 3">
    <name type="scientific">Methanolobus profundi</name>
    <dbReference type="NCBI Taxonomy" id="487685"/>
    <lineage>
        <taxon>Archaea</taxon>
        <taxon>Methanobacteriati</taxon>
        <taxon>Methanobacteriota</taxon>
        <taxon>Stenosarchaea group</taxon>
        <taxon>Methanomicrobia</taxon>
        <taxon>Methanosarcinales</taxon>
        <taxon>Methanosarcinaceae</taxon>
        <taxon>Methanolobus</taxon>
    </lineage>
</organism>
<feature type="domain" description="DUF306" evidence="1">
    <location>
        <begin position="72"/>
        <end position="159"/>
    </location>
</feature>
<keyword evidence="2" id="KW-0346">Stress response</keyword>
<dbReference type="PANTHER" id="PTHR35535:SF2">
    <property type="entry name" value="DUF306 DOMAIN-CONTAINING PROTEIN"/>
    <property type="match status" value="1"/>
</dbReference>
<evidence type="ECO:0000313" key="2">
    <source>
        <dbReference type="EMBL" id="SFM31608.1"/>
    </source>
</evidence>
<protein>
    <submittedName>
        <fullName evidence="2">Heat shock protein HslJ</fullName>
    </submittedName>
</protein>
<dbReference type="InterPro" id="IPR053147">
    <property type="entry name" value="Hsp_HslJ-like"/>
</dbReference>
<keyword evidence="3" id="KW-1185">Reference proteome</keyword>
<gene>
    <name evidence="2" type="ORF">SAMN04488696_0916</name>
</gene>
<dbReference type="Pfam" id="PF03724">
    <property type="entry name" value="META"/>
    <property type="match status" value="1"/>
</dbReference>
<evidence type="ECO:0000313" key="3">
    <source>
        <dbReference type="Proteomes" id="UP000198535"/>
    </source>
</evidence>
<dbReference type="EMBL" id="FOUJ01000001">
    <property type="protein sequence ID" value="SFM31608.1"/>
    <property type="molecule type" value="Genomic_DNA"/>
</dbReference>
<dbReference type="InterPro" id="IPR005184">
    <property type="entry name" value="DUF306_Meta_HslJ"/>
</dbReference>
<name>A0A1I4PUX7_9EURY</name>
<accession>A0A1I4PUX7</accession>
<sequence>MRSIRKILALFFICSLVTATLLVSGCTETVDDQDNLNNEEIETETISIDDITDIKWQWSGLIETEPASQFVVPDPENYTLIFNSDGTYSLKADCNIGSGSYTLEKSDLTLSPGPMTLMYCGSDSLDSQYLSLLNNVATITIENDQLVLGTGENGDRMLFVKEESSIENNDGAEALNSFNGTISSLEDGDTYPMFLLESEEINSSGYTNGIKFVISNETVIVDPNGGLFDAENLREGMNVRVFFGPALTRSIPPIGQAELILMK</sequence>
<proteinExistence type="predicted"/>
<dbReference type="Gene3D" id="2.40.128.270">
    <property type="match status" value="1"/>
</dbReference>